<evidence type="ECO:0000313" key="3">
    <source>
        <dbReference type="EMBL" id="TDX48310.1"/>
    </source>
</evidence>
<evidence type="ECO:0000256" key="1">
    <source>
        <dbReference type="SAM" id="MobiDB-lite"/>
    </source>
</evidence>
<name>A0A4R8GX42_9FIRM</name>
<evidence type="ECO:0000259" key="2">
    <source>
        <dbReference type="PROSITE" id="PS50943"/>
    </source>
</evidence>
<dbReference type="GO" id="GO:0003677">
    <property type="term" value="F:DNA binding"/>
    <property type="evidence" value="ECO:0007669"/>
    <property type="project" value="InterPro"/>
</dbReference>
<comment type="caution">
    <text evidence="3">The sequence shown here is derived from an EMBL/GenBank/DDBJ whole genome shotgun (WGS) entry which is preliminary data.</text>
</comment>
<proteinExistence type="predicted"/>
<dbReference type="Pfam" id="PF01381">
    <property type="entry name" value="HTH_3"/>
    <property type="match status" value="1"/>
</dbReference>
<feature type="region of interest" description="Disordered" evidence="1">
    <location>
        <begin position="170"/>
        <end position="189"/>
    </location>
</feature>
<sequence length="189" mass="21424">MHNGSLLKEKRNLKRLSQQELGEQIGVDGSQISRYEHKKVVPTDIMVSAAEILDSPELRWEALGSPLKVTMLDNIDNNLGTIKDITVCNEVPEMLKSITKLVMIGFFSKLRPSQYSEDDREICYEISSQVMDVIVCLFHFLVSLKHRTGISLEKVEKDYELKMKAKGFRSSENRKNSPAATSEFNSSVI</sequence>
<dbReference type="SUPFAM" id="SSF47413">
    <property type="entry name" value="lambda repressor-like DNA-binding domains"/>
    <property type="match status" value="1"/>
</dbReference>
<accession>A0A4R8GX42</accession>
<dbReference type="Gene3D" id="1.10.260.40">
    <property type="entry name" value="lambda repressor-like DNA-binding domains"/>
    <property type="match status" value="1"/>
</dbReference>
<dbReference type="CDD" id="cd00093">
    <property type="entry name" value="HTH_XRE"/>
    <property type="match status" value="1"/>
</dbReference>
<gene>
    <name evidence="3" type="ORF">C7959_13037</name>
</gene>
<organism evidence="3 4">
    <name type="scientific">Orenia marismortui</name>
    <dbReference type="NCBI Taxonomy" id="46469"/>
    <lineage>
        <taxon>Bacteria</taxon>
        <taxon>Bacillati</taxon>
        <taxon>Bacillota</taxon>
        <taxon>Clostridia</taxon>
        <taxon>Halanaerobiales</taxon>
        <taxon>Halobacteroidaceae</taxon>
        <taxon>Orenia</taxon>
    </lineage>
</organism>
<dbReference type="Proteomes" id="UP000295832">
    <property type="component" value="Unassembled WGS sequence"/>
</dbReference>
<feature type="compositionally biased region" description="Polar residues" evidence="1">
    <location>
        <begin position="176"/>
        <end position="189"/>
    </location>
</feature>
<evidence type="ECO:0000313" key="4">
    <source>
        <dbReference type="Proteomes" id="UP000295832"/>
    </source>
</evidence>
<protein>
    <submittedName>
        <fullName evidence="3">Helix-turn-helix protein</fullName>
    </submittedName>
</protein>
<feature type="domain" description="HTH cro/C1-type" evidence="2">
    <location>
        <begin position="7"/>
        <end position="60"/>
    </location>
</feature>
<dbReference type="PROSITE" id="PS50943">
    <property type="entry name" value="HTH_CROC1"/>
    <property type="match status" value="1"/>
</dbReference>
<keyword evidence="4" id="KW-1185">Reference proteome</keyword>
<reference evidence="3 4" key="1">
    <citation type="submission" date="2019-03" db="EMBL/GenBank/DDBJ databases">
        <title>Subsurface microbial communities from deep shales in Ohio and West Virginia, USA.</title>
        <authorList>
            <person name="Wrighton K."/>
        </authorList>
    </citation>
    <scope>NUCLEOTIDE SEQUENCE [LARGE SCALE GENOMIC DNA]</scope>
    <source>
        <strain evidence="3 4">MSL 6dP</strain>
    </source>
</reference>
<dbReference type="AlphaFoldDB" id="A0A4R8GX42"/>
<dbReference type="InterPro" id="IPR001387">
    <property type="entry name" value="Cro/C1-type_HTH"/>
</dbReference>
<dbReference type="EMBL" id="SOEG01000030">
    <property type="protein sequence ID" value="TDX48310.1"/>
    <property type="molecule type" value="Genomic_DNA"/>
</dbReference>
<dbReference type="SMART" id="SM00530">
    <property type="entry name" value="HTH_XRE"/>
    <property type="match status" value="1"/>
</dbReference>
<dbReference type="InterPro" id="IPR010982">
    <property type="entry name" value="Lambda_DNA-bd_dom_sf"/>
</dbReference>
<dbReference type="RefSeq" id="WP_134118232.1">
    <property type="nucleotide sequence ID" value="NZ_SOEG01000030.1"/>
</dbReference>